<keyword evidence="3" id="KW-1185">Reference proteome</keyword>
<evidence type="ECO:0000259" key="2">
    <source>
        <dbReference type="Pfam" id="PF07716"/>
    </source>
</evidence>
<dbReference type="GO" id="GO:0003700">
    <property type="term" value="F:DNA-binding transcription factor activity"/>
    <property type="evidence" value="ECO:0007669"/>
    <property type="project" value="InterPro"/>
</dbReference>
<reference evidence="4" key="1">
    <citation type="submission" date="2016-11" db="UniProtKB">
        <authorList>
            <consortium name="WormBaseParasite"/>
        </authorList>
    </citation>
    <scope>IDENTIFICATION</scope>
</reference>
<proteinExistence type="predicted"/>
<dbReference type="STRING" id="1561998.A0A1I7UML2"/>
<feature type="region of interest" description="Disordered" evidence="1">
    <location>
        <begin position="1"/>
        <end position="43"/>
    </location>
</feature>
<dbReference type="SUPFAM" id="SSF57959">
    <property type="entry name" value="Leucine zipper domain"/>
    <property type="match status" value="1"/>
</dbReference>
<organism evidence="3 4">
    <name type="scientific">Caenorhabditis tropicalis</name>
    <dbReference type="NCBI Taxonomy" id="1561998"/>
    <lineage>
        <taxon>Eukaryota</taxon>
        <taxon>Metazoa</taxon>
        <taxon>Ecdysozoa</taxon>
        <taxon>Nematoda</taxon>
        <taxon>Chromadorea</taxon>
        <taxon>Rhabditida</taxon>
        <taxon>Rhabditina</taxon>
        <taxon>Rhabditomorpha</taxon>
        <taxon>Rhabditoidea</taxon>
        <taxon>Rhabditidae</taxon>
        <taxon>Peloderinae</taxon>
        <taxon>Caenorhabditis</taxon>
    </lineage>
</organism>
<dbReference type="eggNOG" id="KOG3119">
    <property type="taxonomic scope" value="Eukaryota"/>
</dbReference>
<protein>
    <submittedName>
        <fullName evidence="4">BZIP domain-containing protein</fullName>
    </submittedName>
</protein>
<dbReference type="Pfam" id="PF07716">
    <property type="entry name" value="bZIP_2"/>
    <property type="match status" value="1"/>
</dbReference>
<dbReference type="Gene3D" id="1.20.5.170">
    <property type="match status" value="1"/>
</dbReference>
<dbReference type="AlphaFoldDB" id="A0A1I7UML2"/>
<sequence length="115" mass="13749">MNSAVDPKMNPKYREKRAKNNEAAKKSRKARKDRESATMKENTNLKIELKEARRQAAESVDQMQKIANEFAKTTTELEYYKQEYHRLQTIIEQQPYPLRDVTNRQKYEAKEYVTF</sequence>
<name>A0A1I7UML2_9PELO</name>
<dbReference type="Proteomes" id="UP000095282">
    <property type="component" value="Unplaced"/>
</dbReference>
<evidence type="ECO:0000256" key="1">
    <source>
        <dbReference type="SAM" id="MobiDB-lite"/>
    </source>
</evidence>
<accession>A0A1I7UML2</accession>
<feature type="domain" description="BZIP" evidence="2">
    <location>
        <begin position="11"/>
        <end position="46"/>
    </location>
</feature>
<dbReference type="InterPro" id="IPR004827">
    <property type="entry name" value="bZIP"/>
</dbReference>
<dbReference type="WBParaSite" id="Csp11.Scaffold630.g17481.t1">
    <property type="protein sequence ID" value="Csp11.Scaffold630.g17481.t1"/>
    <property type="gene ID" value="Csp11.Scaffold630.g17481"/>
</dbReference>
<evidence type="ECO:0000313" key="3">
    <source>
        <dbReference type="Proteomes" id="UP000095282"/>
    </source>
</evidence>
<evidence type="ECO:0000313" key="4">
    <source>
        <dbReference type="WBParaSite" id="Csp11.Scaffold630.g17481.t1"/>
    </source>
</evidence>
<dbReference type="InterPro" id="IPR046347">
    <property type="entry name" value="bZIP_sf"/>
</dbReference>